<feature type="compositionally biased region" description="Basic and acidic residues" evidence="9">
    <location>
        <begin position="185"/>
        <end position="205"/>
    </location>
</feature>
<evidence type="ECO:0000256" key="2">
    <source>
        <dbReference type="ARBA" id="ARBA00004613"/>
    </source>
</evidence>
<dbReference type="InterPro" id="IPR008502">
    <property type="entry name" value="Prolamin-like"/>
</dbReference>
<evidence type="ECO:0000256" key="5">
    <source>
        <dbReference type="ARBA" id="ARBA00023279"/>
    </source>
</evidence>
<feature type="compositionally biased region" description="Basic and acidic residues" evidence="9">
    <location>
        <begin position="2412"/>
        <end position="2424"/>
    </location>
</feature>
<evidence type="ECO:0000313" key="11">
    <source>
        <dbReference type="EMBL" id="KFK42092.1"/>
    </source>
</evidence>
<dbReference type="SMART" id="SM00513">
    <property type="entry name" value="SAP"/>
    <property type="match status" value="3"/>
</dbReference>
<dbReference type="GO" id="GO:0005576">
    <property type="term" value="C:extracellular region"/>
    <property type="evidence" value="ECO:0007669"/>
    <property type="project" value="UniProtKB-SubCell"/>
</dbReference>
<keyword evidence="4" id="KW-0732">Signal</keyword>
<evidence type="ECO:0000313" key="12">
    <source>
        <dbReference type="Proteomes" id="UP000029120"/>
    </source>
</evidence>
<accession>A0A087HIZ0</accession>
<evidence type="ECO:0000256" key="9">
    <source>
        <dbReference type="SAM" id="MobiDB-lite"/>
    </source>
</evidence>
<feature type="compositionally biased region" description="Basic and acidic residues" evidence="9">
    <location>
        <begin position="269"/>
        <end position="288"/>
    </location>
</feature>
<organism evidence="11 12">
    <name type="scientific">Arabis alpina</name>
    <name type="common">Alpine rock-cress</name>
    <dbReference type="NCBI Taxonomy" id="50452"/>
    <lineage>
        <taxon>Eukaryota</taxon>
        <taxon>Viridiplantae</taxon>
        <taxon>Streptophyta</taxon>
        <taxon>Embryophyta</taxon>
        <taxon>Tracheophyta</taxon>
        <taxon>Spermatophyta</taxon>
        <taxon>Magnoliopsida</taxon>
        <taxon>eudicotyledons</taxon>
        <taxon>Gunneridae</taxon>
        <taxon>Pentapetalae</taxon>
        <taxon>rosids</taxon>
        <taxon>malvids</taxon>
        <taxon>Brassicales</taxon>
        <taxon>Brassicaceae</taxon>
        <taxon>Arabideae</taxon>
        <taxon>Arabis</taxon>
    </lineage>
</organism>
<gene>
    <name evidence="11" type="ordered locus">AALP_Aa2g209800</name>
</gene>
<feature type="region of interest" description="Disordered" evidence="9">
    <location>
        <begin position="2399"/>
        <end position="2427"/>
    </location>
</feature>
<feature type="domain" description="SAP" evidence="10">
    <location>
        <begin position="1598"/>
        <end position="1632"/>
    </location>
</feature>
<dbReference type="GO" id="GO:2000008">
    <property type="term" value="P:regulation of protein localization to cell surface"/>
    <property type="evidence" value="ECO:0007669"/>
    <property type="project" value="UniProtKB-ARBA"/>
</dbReference>
<keyword evidence="5" id="KW-0278">Fertilization</keyword>
<dbReference type="Proteomes" id="UP000029120">
    <property type="component" value="Chromosome 2"/>
</dbReference>
<feature type="compositionally biased region" description="Low complexity" evidence="9">
    <location>
        <begin position="2795"/>
        <end position="2820"/>
    </location>
</feature>
<dbReference type="GO" id="GO:0031410">
    <property type="term" value="C:cytoplasmic vesicle"/>
    <property type="evidence" value="ECO:0007669"/>
    <property type="project" value="UniProtKB-SubCell"/>
</dbReference>
<keyword evidence="12" id="KW-1185">Reference proteome</keyword>
<feature type="region of interest" description="Disordered" evidence="9">
    <location>
        <begin position="1331"/>
        <end position="1353"/>
    </location>
</feature>
<dbReference type="EMBL" id="CM002870">
    <property type="protein sequence ID" value="KFK42092.1"/>
    <property type="molecule type" value="Genomic_DNA"/>
</dbReference>
<dbReference type="OrthoDB" id="913480at2759"/>
<evidence type="ECO:0000256" key="7">
    <source>
        <dbReference type="ARBA" id="ARBA00034457"/>
    </source>
</evidence>
<feature type="region of interest" description="Disordered" evidence="9">
    <location>
        <begin position="2787"/>
        <end position="2820"/>
    </location>
</feature>
<reference evidence="12" key="1">
    <citation type="journal article" date="2015" name="Nat. Plants">
        <title>Genome expansion of Arabis alpina linked with retrotransposition and reduced symmetric DNA methylation.</title>
        <authorList>
            <person name="Willing E.M."/>
            <person name="Rawat V."/>
            <person name="Mandakova T."/>
            <person name="Maumus F."/>
            <person name="James G.V."/>
            <person name="Nordstroem K.J."/>
            <person name="Becker C."/>
            <person name="Warthmann N."/>
            <person name="Chica C."/>
            <person name="Szarzynska B."/>
            <person name="Zytnicki M."/>
            <person name="Albani M.C."/>
            <person name="Kiefer C."/>
            <person name="Bergonzi S."/>
            <person name="Castaings L."/>
            <person name="Mateos J.L."/>
            <person name="Berns M.C."/>
            <person name="Bujdoso N."/>
            <person name="Piofczyk T."/>
            <person name="de Lorenzo L."/>
            <person name="Barrero-Sicilia C."/>
            <person name="Mateos I."/>
            <person name="Piednoel M."/>
            <person name="Hagmann J."/>
            <person name="Chen-Min-Tao R."/>
            <person name="Iglesias-Fernandez R."/>
            <person name="Schuster S.C."/>
            <person name="Alonso-Blanco C."/>
            <person name="Roudier F."/>
            <person name="Carbonero P."/>
            <person name="Paz-Ares J."/>
            <person name="Davis S.J."/>
            <person name="Pecinka A."/>
            <person name="Quesneville H."/>
            <person name="Colot V."/>
            <person name="Lysak M.A."/>
            <person name="Weigel D."/>
            <person name="Coupland G."/>
            <person name="Schneeberger K."/>
        </authorList>
    </citation>
    <scope>NUCLEOTIDE SEQUENCE [LARGE SCALE GENOMIC DNA]</scope>
    <source>
        <strain evidence="12">cv. Pajares</strain>
    </source>
</reference>
<dbReference type="GO" id="GO:0009567">
    <property type="term" value="P:double fertilization forming a zygote and endosperm"/>
    <property type="evidence" value="ECO:0007669"/>
    <property type="project" value="InterPro"/>
</dbReference>
<feature type="compositionally biased region" description="Basic and acidic residues" evidence="9">
    <location>
        <begin position="2460"/>
        <end position="2471"/>
    </location>
</feature>
<evidence type="ECO:0000256" key="4">
    <source>
        <dbReference type="ARBA" id="ARBA00022729"/>
    </source>
</evidence>
<dbReference type="Gramene" id="KFK42092">
    <property type="protein sequence ID" value="KFK42092"/>
    <property type="gene ID" value="AALP_AA2G209800"/>
</dbReference>
<evidence type="ECO:0000256" key="3">
    <source>
        <dbReference type="ARBA" id="ARBA00022525"/>
    </source>
</evidence>
<sequence length="2820" mass="312850">MDFQGTKRKDLQALCKKYGIPANLKNAEMISRLALVFEKETEEIVTETKKLLEDTVEVEDSNDNLVVGRKAKKVRFSPENEVFEFTRSVKQQRKRRNVRSRSVIEVRRSTRIAAKGITKVPRRLKRIGSSGSTQEEECRVLELIDLEQSDSEDISKGLSGNNQEGSNLEKVERRSTRLIAKRSKGRVDNEDKEDELVKNNGKEVSMDVEVQETGKYQSKDVQDPTVEKVPRRSRRFASEIDVQDPTVEKVCRRSSRFASEIDVQTNTQDQRKSMRLKESPSTRGETSDGRPLCSARESKEERKAKQSKRFVAVNSQEGELVKNKAKEPLIDCEVQKMDCMMKVQDDSGDGKVPRRSKRFGNDVNMLMAKRPLVDEIVKAMNHDDHAHKDDEKLKRTSGNDCEDEKLLRRSKRTALDNMRGQAMANLPKTCSVIHRKERDGASVDNVKKLNVNDEMQVRVRFTRNSSRIGSCKAPVVVEGNPVEKKVDGTFDSLVKSSKKVAKKMKRDRSAKPVIDIETAVTQSNLTPEKLLDEYAQFEQKAGGANVEARVSSKKSKTVNQECVANKPEGMIEDSPSSSETKAAEFVMIIENVLDSTTQECGSELVEGEHVEKNEQDTVLMAATKEKEDTSMLSVSLIKCSELKTSMRNPEAELGIPTGHILVKDIVSTVITEEDTKSKEDNLICTPRTDLAKVEERNLMLMEQLGEDGNMHAADSVTHQNDEAEESRAVVFTTPEKVLLLGELYETEKEEDHTSTKFHGYLAEETTPCPPSLRLAMSNPEAELGISNGHNLVKDIVSTVITEEDTKTQEDIVVCTPRTDLKEHSSVANLAKAEVTLENLAECGKEIHSCIDDEKNSLEKDLMALSEEEKLGRDTVLTALSEEEKEEVSSRSVLLIKRILPASVQLAVSKPAAELVMPTGHTTSTVLVAPIVVEGNSVEKKIDETLDSLFKPSNKRGRSAEPRMDIVTTVTQRNLTPEKLVEEYAQFEQEDAGGANVEARGSSKKSKTMNQECVKDRPESMIEDSPSSSETKAAESMMVIEEVLDSTPEKLVDSFQRTNTQVLNSEIMEGESGEKLEQDPVLVALVEEEKEEVSSRSVLLNEREQPALVQLAGSNPEAKLVVPTGHTLAKDVTSTSTTKKNTKIKESELKEHNAEAKLVKVEAILENLAECWKKIHLSKDDEEGTLDKEVQAANLHGNFSECNTENSNAEEEMETIKVGCMNVGHCVDDEKRSLEKEHNVSECLEEEEMKAVPQSATINKAASNALDESAVFTTPERNLLLMEQLSENGKNRTAQSVTHQNDEAVESLAVVFTTSEKVLFLGDSELDKAEKEEDHTATKIPDAPDAFNATPETKQRKRDLVYLSAFDIQKVETIIEAERDVSLNSCVLALPAKDNSCEELRIENNSETIGEISSHLEVAGMVSEESGPSTDIQNHLNDALEGLTMKGNNKVDELIEATVTKNTQIDCKGNLLLESSGNSFVSEKTCVLAGSEYEHLGLDSEVEFKNTCEKSGHKSLENHVYGPPATAFAADEEVIRRENTTPSPEETMKEYSNTFESGMLSEKQLQGQQRESHSKTIGTTKRQEEYAYLMHICSLEMDFQGMKRKELQALCKMRRIPANLTNAEMVSRLSSVFELNDFQGMKRRDLQALCKEHGFPANLKNAEMASRLASVFEVRGSCMDPIVIKEDTVEKRMDSTKKLKRCRSVEPLLEEYSQFEPEEARGANMDATKSSKKSKTVIQECEGMIEDSPLSTGTKESVMIIENVSGDVSSVRKTQECDSQLVEGEHVEQNEQETVLMAETEEKDEASMLSISLIECSPVKTCANERSALYVEATPLSTSLRLALSDPEAELFVKTTPPPASVHLAVSNPEAELGVPTGHILANDISSIVVPEEDIITKEEIIVSIFRSQVEQEDVGGANVEFMIMEDSPSSAKTKAAEYFMTIENVLDSIVKGSGDVSSVRNTQECDSELVEGELVDKTEQETVLMSATKEKEEASTLSISLIECSEVKTCPDDHSSGNYLSLDTTLRRPSLQSSMINPKALGIPTGHIIVKDIVSTVTREDTLFCTPTTDLKEHSFVANLAKGEVTLQKSAEIHSNEGDEQDTVMMAVKYKEEASLLSLMEWSEVSNLEAELFVETKDESAFFSRLKRRFFLGESGQDRLDIDNLSQHASSPKVIFKENSVVSGSHNIAALNFRENTIIDSHDPTASKASYSHEFIAEKETAGTEFMPQAESVVGLDAIQETKQSKRDSGDLYAFDIQEGETIIEAERNVSLSSYILALPAKDSSCEELRNEDNFETIGEVPSHLEVAGTCSMVSEESGPSTDIQNHLNDELEGLAMKDNNEADELIEAKDERLDVDSEVGFSNTCEKNDRKSLENEANYHPVATASEEAFSLTLDESTVQNNNNEEAADEEVVRRETTPRSPEETMNESFENMEYSNTDESILTKEVVTPDESTVQNKSNEEAADEKVRETTPSPEETMNEYSNTYESVAGIHSMVSEESGHSTDIQNHLNDALEELAMKGNNKADELMEANVTKNSQIGFKGNFIVDSFGNSFVSEKTCVMAGAEDEHLGYDFEGDFRNTCEKSSHKSLENEATVPIATAFEEAISLTADEFTVQNDTNEEAADEEVVRRETTPASPEITMNESSENMEYSNTDEAGMLSEKQRKMATKPSFMVTFTVTLMLMVASFSTVTSRPLMKPTMTSTLSPSTSLVYRLRLDEETGYCWDSLMQLQHCSGELILFFLNGETYIGPGCCSAIRTIGRKCWPTMIGVLGFTAQEGDMLQGYCDQDDDSDNNNGDESHALASSPLSLPVVRSSSNP</sequence>
<feature type="region of interest" description="Disordered" evidence="9">
    <location>
        <begin position="2621"/>
        <end position="2642"/>
    </location>
</feature>
<name>A0A087HIZ0_ARAAL</name>
<protein>
    <recommendedName>
        <fullName evidence="10">SAP domain-containing protein</fullName>
    </recommendedName>
</protein>
<feature type="domain" description="SAP" evidence="10">
    <location>
        <begin position="3"/>
        <end position="37"/>
    </location>
</feature>
<feature type="region of interest" description="Disordered" evidence="9">
    <location>
        <begin position="2450"/>
        <end position="2480"/>
    </location>
</feature>
<dbReference type="InterPro" id="IPR044711">
    <property type="entry name" value="EC11-15"/>
</dbReference>
<comment type="function">
    <text evidence="7">Involved in the regulation of gamete interactions during the double fertilization and to prevent multiple-pollen tube attraction; mediates the redistribution of the gamete fusogen HAP2/GCS1 to the cell surface after secretion upon sperm arrival.</text>
</comment>
<dbReference type="PANTHER" id="PTHR35293:SF1">
    <property type="entry name" value="EGG CELL-SECRETED PROTEIN 1.5"/>
    <property type="match status" value="1"/>
</dbReference>
<feature type="region of interest" description="Disordered" evidence="9">
    <location>
        <begin position="152"/>
        <end position="229"/>
    </location>
</feature>
<feature type="compositionally biased region" description="Basic and acidic residues" evidence="9">
    <location>
        <begin position="217"/>
        <end position="229"/>
    </location>
</feature>
<dbReference type="Pfam" id="PF05617">
    <property type="entry name" value="Prolamin_like"/>
    <property type="match status" value="1"/>
</dbReference>
<proteinExistence type="inferred from homology"/>
<dbReference type="PANTHER" id="PTHR35293">
    <property type="entry name" value="EGG CELL-SECRETED PROTEIN 1.5"/>
    <property type="match status" value="1"/>
</dbReference>
<feature type="domain" description="SAP" evidence="10">
    <location>
        <begin position="1637"/>
        <end position="1671"/>
    </location>
</feature>
<dbReference type="GO" id="GO:0080155">
    <property type="term" value="P:regulation of double fertilization forming a zygote and endosperm"/>
    <property type="evidence" value="ECO:0007669"/>
    <property type="project" value="UniProtKB-ARBA"/>
</dbReference>
<feature type="region of interest" description="Disordered" evidence="9">
    <location>
        <begin position="991"/>
        <end position="1032"/>
    </location>
</feature>
<evidence type="ECO:0000256" key="6">
    <source>
        <dbReference type="ARBA" id="ARBA00023329"/>
    </source>
</evidence>
<evidence type="ECO:0000256" key="8">
    <source>
        <dbReference type="ARBA" id="ARBA00034484"/>
    </source>
</evidence>
<comment type="similarity">
    <text evidence="8">Belongs to the plant egg cell-secreted peptide family.</text>
</comment>
<evidence type="ECO:0000259" key="10">
    <source>
        <dbReference type="SMART" id="SM00513"/>
    </source>
</evidence>
<feature type="region of interest" description="Disordered" evidence="9">
    <location>
        <begin position="261"/>
        <end position="309"/>
    </location>
</feature>
<dbReference type="eggNOG" id="ENOG502R2JP">
    <property type="taxonomic scope" value="Eukaryota"/>
</dbReference>
<keyword evidence="6" id="KW-0968">Cytoplasmic vesicle</keyword>
<dbReference type="InterPro" id="IPR003034">
    <property type="entry name" value="SAP_dom"/>
</dbReference>
<keyword evidence="3" id="KW-0964">Secreted</keyword>
<evidence type="ECO:0000256" key="1">
    <source>
        <dbReference type="ARBA" id="ARBA00004541"/>
    </source>
</evidence>
<comment type="subcellular location">
    <subcellularLocation>
        <location evidence="1">Cytoplasmic vesicle</location>
    </subcellularLocation>
    <subcellularLocation>
        <location evidence="2">Secreted</location>
    </subcellularLocation>
</comment>